<dbReference type="EMBL" id="PJCG01000007">
    <property type="protein sequence ID" value="PKI24995.1"/>
    <property type="molecule type" value="Genomic_DNA"/>
</dbReference>
<evidence type="ECO:0000313" key="2">
    <source>
        <dbReference type="Proteomes" id="UP000233399"/>
    </source>
</evidence>
<protein>
    <submittedName>
        <fullName evidence="1">Uncharacterized protein</fullName>
    </submittedName>
</protein>
<accession>A0A2N1IW98</accession>
<dbReference type="Proteomes" id="UP000233399">
    <property type="component" value="Unassembled WGS sequence"/>
</dbReference>
<sequence length="68" mass="6736">MPAPTGTSQVCGLHTSCGSGHAREDVGAGFADSGVASNASGMACDSAQGRVAGWLYQGCGRRYSPVSS</sequence>
<comment type="caution">
    <text evidence="1">The sequence shown here is derived from an EMBL/GenBank/DDBJ whole genome shotgun (WGS) entry which is preliminary data.</text>
</comment>
<reference evidence="1 2" key="1">
    <citation type="submission" date="2017-12" db="EMBL/GenBank/DDBJ databases">
        <title>Isolation and characterization of an aerobic denitrifying Pseudomonas monteilii CY06 from aquaculture ponds.</title>
        <authorList>
            <person name="Ma Q."/>
            <person name="Cai Y."/>
            <person name="He Z."/>
        </authorList>
    </citation>
    <scope>NUCLEOTIDE SEQUENCE [LARGE SCALE GENOMIC DNA]</scope>
    <source>
        <strain evidence="1 2">CY06</strain>
    </source>
</reference>
<gene>
    <name evidence="1" type="ORF">CXB65_05385</name>
</gene>
<evidence type="ECO:0000313" key="1">
    <source>
        <dbReference type="EMBL" id="PKI24995.1"/>
    </source>
</evidence>
<proteinExistence type="predicted"/>
<dbReference type="AlphaFoldDB" id="A0A2N1IW98"/>
<organism evidence="1 2">
    <name type="scientific">Pseudomonas monteilii</name>
    <dbReference type="NCBI Taxonomy" id="76759"/>
    <lineage>
        <taxon>Bacteria</taxon>
        <taxon>Pseudomonadati</taxon>
        <taxon>Pseudomonadota</taxon>
        <taxon>Gammaproteobacteria</taxon>
        <taxon>Pseudomonadales</taxon>
        <taxon>Pseudomonadaceae</taxon>
        <taxon>Pseudomonas</taxon>
    </lineage>
</organism>
<name>A0A2N1IW98_9PSED</name>